<evidence type="ECO:0008006" key="4">
    <source>
        <dbReference type="Google" id="ProtNLM"/>
    </source>
</evidence>
<evidence type="ECO:0000256" key="1">
    <source>
        <dbReference type="SAM" id="Phobius"/>
    </source>
</evidence>
<proteinExistence type="predicted"/>
<name>A0ABM7T031_9CLOT</name>
<gene>
    <name evidence="2" type="ORF">psyc5s11_13120</name>
</gene>
<dbReference type="Pfam" id="PF07963">
    <property type="entry name" value="N_methyl"/>
    <property type="match status" value="1"/>
</dbReference>
<keyword evidence="1" id="KW-0812">Transmembrane</keyword>
<dbReference type="EMBL" id="AP024849">
    <property type="protein sequence ID" value="BCZ45245.1"/>
    <property type="molecule type" value="Genomic_DNA"/>
</dbReference>
<keyword evidence="3" id="KW-1185">Reference proteome</keyword>
<evidence type="ECO:0000313" key="3">
    <source>
        <dbReference type="Proteomes" id="UP000824633"/>
    </source>
</evidence>
<accession>A0ABM7T031</accession>
<evidence type="ECO:0000313" key="2">
    <source>
        <dbReference type="EMBL" id="BCZ45245.1"/>
    </source>
</evidence>
<sequence length="194" mass="22069">MIGYRKKKGFTITELIIVVALTVVVLGIIWTMFNISNKIISDVTIKSDLQREGQAIQEKLSNIGMQAVGIKSVIKDDSKKTITIQINSYYKSESSDNPFYFRYDYKDVANKKLYLNYSGDSSNKDEDYKLVTNNVNSIEINGEDISTVDESTLKSVNSVQFTIILSKNKTYNNEMINYPIKVRTVFRNKNTTGI</sequence>
<keyword evidence="1" id="KW-1133">Transmembrane helix</keyword>
<dbReference type="NCBIfam" id="TIGR02532">
    <property type="entry name" value="IV_pilin_GFxxxE"/>
    <property type="match status" value="1"/>
</dbReference>
<feature type="transmembrane region" description="Helical" evidence="1">
    <location>
        <begin position="12"/>
        <end position="33"/>
    </location>
</feature>
<dbReference type="RefSeq" id="WP_224036858.1">
    <property type="nucleotide sequence ID" value="NZ_AP024849.1"/>
</dbReference>
<protein>
    <recommendedName>
        <fullName evidence="4">Prepilin-type N-terminal cleavage/methylation domain-containing protein</fullName>
    </recommendedName>
</protein>
<organism evidence="2 3">
    <name type="scientific">Clostridium gelidum</name>
    <dbReference type="NCBI Taxonomy" id="704125"/>
    <lineage>
        <taxon>Bacteria</taxon>
        <taxon>Bacillati</taxon>
        <taxon>Bacillota</taxon>
        <taxon>Clostridia</taxon>
        <taxon>Eubacteriales</taxon>
        <taxon>Clostridiaceae</taxon>
        <taxon>Clostridium</taxon>
    </lineage>
</organism>
<reference evidence="3" key="1">
    <citation type="submission" date="2021-07" db="EMBL/GenBank/DDBJ databases">
        <title>Complete genome sequencing of a Clostridium isolate.</title>
        <authorList>
            <person name="Ueki A."/>
            <person name="Tonouchi A."/>
        </authorList>
    </citation>
    <scope>NUCLEOTIDE SEQUENCE [LARGE SCALE GENOMIC DNA]</scope>
    <source>
        <strain evidence="3">C5S11</strain>
    </source>
</reference>
<dbReference type="Proteomes" id="UP000824633">
    <property type="component" value="Chromosome"/>
</dbReference>
<dbReference type="InterPro" id="IPR012902">
    <property type="entry name" value="N_methyl_site"/>
</dbReference>
<keyword evidence="1" id="KW-0472">Membrane</keyword>